<organism evidence="3 4">
    <name type="scientific">Desulfosarcina alkanivorans</name>
    <dbReference type="NCBI Taxonomy" id="571177"/>
    <lineage>
        <taxon>Bacteria</taxon>
        <taxon>Pseudomonadati</taxon>
        <taxon>Thermodesulfobacteriota</taxon>
        <taxon>Desulfobacteria</taxon>
        <taxon>Desulfobacterales</taxon>
        <taxon>Desulfosarcinaceae</taxon>
        <taxon>Desulfosarcina</taxon>
    </lineage>
</organism>
<dbReference type="NCBIfam" id="TIGR00035">
    <property type="entry name" value="asp_race"/>
    <property type="match status" value="1"/>
</dbReference>
<comment type="similarity">
    <text evidence="1">Belongs to the aspartate/glutamate racemases family.</text>
</comment>
<dbReference type="Pfam" id="PF01177">
    <property type="entry name" value="Asp_Glu_race"/>
    <property type="match status" value="1"/>
</dbReference>
<gene>
    <name evidence="3" type="ORF">DSCA_38990</name>
</gene>
<evidence type="ECO:0008006" key="5">
    <source>
        <dbReference type="Google" id="ProtNLM"/>
    </source>
</evidence>
<dbReference type="PROSITE" id="PS00924">
    <property type="entry name" value="ASP_GLU_RACEMASE_2"/>
    <property type="match status" value="1"/>
</dbReference>
<dbReference type="InterPro" id="IPR001920">
    <property type="entry name" value="Asp/Glu_race"/>
</dbReference>
<dbReference type="Gene3D" id="3.40.50.1860">
    <property type="match status" value="1"/>
</dbReference>
<evidence type="ECO:0000313" key="3">
    <source>
        <dbReference type="EMBL" id="BBO69969.1"/>
    </source>
</evidence>
<dbReference type="InterPro" id="IPR004380">
    <property type="entry name" value="Asp_race"/>
</dbReference>
<keyword evidence="4" id="KW-1185">Reference proteome</keyword>
<name>A0A5K7YQ17_9BACT</name>
<dbReference type="GO" id="GO:0047661">
    <property type="term" value="F:amino-acid racemase activity"/>
    <property type="evidence" value="ECO:0007669"/>
    <property type="project" value="InterPro"/>
</dbReference>
<protein>
    <recommendedName>
        <fullName evidence="5">Aspartate racemase</fullName>
    </recommendedName>
</protein>
<dbReference type="InterPro" id="IPR033134">
    <property type="entry name" value="Asp/Glu_racemase_AS_2"/>
</dbReference>
<dbReference type="Proteomes" id="UP000427906">
    <property type="component" value="Chromosome"/>
</dbReference>
<evidence type="ECO:0000313" key="4">
    <source>
        <dbReference type="Proteomes" id="UP000427906"/>
    </source>
</evidence>
<evidence type="ECO:0000256" key="1">
    <source>
        <dbReference type="ARBA" id="ARBA00007847"/>
    </source>
</evidence>
<dbReference type="KEGG" id="dalk:DSCA_38990"/>
<keyword evidence="2" id="KW-0413">Isomerase</keyword>
<accession>A0A5K7YQ17</accession>
<dbReference type="OrthoDB" id="9803739at2"/>
<proteinExistence type="inferred from homology"/>
<dbReference type="RefSeq" id="WP_155317956.1">
    <property type="nucleotide sequence ID" value="NZ_AP021874.1"/>
</dbReference>
<sequence>MKTIGLLGTAFTMEQAFYKGRLADRYGLDVIVPDAADRRQVHDIIYNELCLGKVAPESKAAYLKIVDQLRQRGAEGVILGCTEIGLLIDGSDTAVPLFDTARIHAAKAVDRALSAKVDA</sequence>
<evidence type="ECO:0000256" key="2">
    <source>
        <dbReference type="ARBA" id="ARBA00023235"/>
    </source>
</evidence>
<dbReference type="EMBL" id="AP021874">
    <property type="protein sequence ID" value="BBO69969.1"/>
    <property type="molecule type" value="Genomic_DNA"/>
</dbReference>
<dbReference type="SUPFAM" id="SSF53681">
    <property type="entry name" value="Aspartate/glutamate racemase"/>
    <property type="match status" value="1"/>
</dbReference>
<dbReference type="PANTHER" id="PTHR21198">
    <property type="entry name" value="GLUTAMATE RACEMASE"/>
    <property type="match status" value="1"/>
</dbReference>
<dbReference type="AlphaFoldDB" id="A0A5K7YQ17"/>
<dbReference type="PANTHER" id="PTHR21198:SF7">
    <property type="entry name" value="ASPARTATE-GLUTAMATE RACEMASE FAMILY"/>
    <property type="match status" value="1"/>
</dbReference>
<reference evidence="3 4" key="1">
    <citation type="submission" date="2019-11" db="EMBL/GenBank/DDBJ databases">
        <title>Comparative genomics of hydrocarbon-degrading Desulfosarcina strains.</title>
        <authorList>
            <person name="Watanabe M."/>
            <person name="Kojima H."/>
            <person name="Fukui M."/>
        </authorList>
    </citation>
    <scope>NUCLEOTIDE SEQUENCE [LARGE SCALE GENOMIC DNA]</scope>
    <source>
        <strain evidence="3 4">PL12</strain>
    </source>
</reference>
<dbReference type="InterPro" id="IPR015942">
    <property type="entry name" value="Asp/Glu/hydantoin_racemase"/>
</dbReference>